<gene>
    <name evidence="4" type="ORF">WN944_001161</name>
</gene>
<feature type="domain" description="DUF4408" evidence="3">
    <location>
        <begin position="6"/>
        <end position="39"/>
    </location>
</feature>
<protein>
    <recommendedName>
        <fullName evidence="3">DUF4408 domain-containing protein</fullName>
    </recommendedName>
</protein>
<dbReference type="EMBL" id="JBCGBO010000004">
    <property type="protein sequence ID" value="KAK9208801.1"/>
    <property type="molecule type" value="Genomic_DNA"/>
</dbReference>
<evidence type="ECO:0000313" key="4">
    <source>
        <dbReference type="EMBL" id="KAK9208801.1"/>
    </source>
</evidence>
<evidence type="ECO:0000313" key="5">
    <source>
        <dbReference type="Proteomes" id="UP001428341"/>
    </source>
</evidence>
<dbReference type="InterPro" id="IPR008480">
    <property type="entry name" value="DUF761_pln"/>
</dbReference>
<dbReference type="InterPro" id="IPR025520">
    <property type="entry name" value="DUF4408"/>
</dbReference>
<feature type="region of interest" description="Disordered" evidence="1">
    <location>
        <begin position="73"/>
        <end position="92"/>
    </location>
</feature>
<dbReference type="Pfam" id="PF14364">
    <property type="entry name" value="DUF4408"/>
    <property type="match status" value="1"/>
</dbReference>
<feature type="region of interest" description="Disordered" evidence="1">
    <location>
        <begin position="177"/>
        <end position="237"/>
    </location>
</feature>
<evidence type="ECO:0000259" key="3">
    <source>
        <dbReference type="Pfam" id="PF14364"/>
    </source>
</evidence>
<name>A0AAP0MJ91_9ROSI</name>
<keyword evidence="2" id="KW-1133">Transmembrane helix</keyword>
<keyword evidence="2" id="KW-0472">Membrane</keyword>
<feature type="transmembrane region" description="Helical" evidence="2">
    <location>
        <begin position="12"/>
        <end position="35"/>
    </location>
</feature>
<keyword evidence="5" id="KW-1185">Reference proteome</keyword>
<dbReference type="AlphaFoldDB" id="A0AAP0MJ91"/>
<sequence length="325" mass="37161">MTDQSTLWGCMSSWLTLTPSTLFLFVNLVIGTIAVTSRFTSANRNPQQTLARAPSLLDRVKSIDFSLYKFPTQPEQQEEPHYFHQPTEEPPTYPVEPAPEQTHQLVRAPSLLDRVKSINFSLYKFPSYPAQEPEPEPEPYSYANPVEPEPGRLDRAPSLLERVKSIRLPSVYRSQEAETEVIGGNHEAETNTVHKPKRSKSESTNKAKTKSKENMKKSASEKAMAVEEEREMVERRRPQTARLERTVTVGDGDHAVDARADDFINKFKRQLRLQRLDSLLRYKEVLQGKCSCGFPRQCAAEEDSQRSVFKAARVRRKLSCNVHWT</sequence>
<reference evidence="4 5" key="1">
    <citation type="submission" date="2024-05" db="EMBL/GenBank/DDBJ databases">
        <title>Haplotype-resolved chromosome-level genome assembly of Huyou (Citrus changshanensis).</title>
        <authorList>
            <person name="Miao C."/>
            <person name="Chen W."/>
            <person name="Wu Y."/>
            <person name="Wang L."/>
            <person name="Zhao S."/>
            <person name="Grierson D."/>
            <person name="Xu C."/>
            <person name="Chen K."/>
        </authorList>
    </citation>
    <scope>NUCLEOTIDE SEQUENCE [LARGE SCALE GENOMIC DNA]</scope>
    <source>
        <strain evidence="4">01-14</strain>
        <tissue evidence="4">Leaf</tissue>
    </source>
</reference>
<keyword evidence="2" id="KW-0812">Transmembrane</keyword>
<accession>A0AAP0MJ91</accession>
<dbReference type="Proteomes" id="UP001428341">
    <property type="component" value="Unassembled WGS sequence"/>
</dbReference>
<dbReference type="Pfam" id="PF05553">
    <property type="entry name" value="DUF761"/>
    <property type="match status" value="1"/>
</dbReference>
<evidence type="ECO:0000256" key="2">
    <source>
        <dbReference type="SAM" id="Phobius"/>
    </source>
</evidence>
<feature type="compositionally biased region" description="Basic and acidic residues" evidence="1">
    <location>
        <begin position="199"/>
        <end position="237"/>
    </location>
</feature>
<proteinExistence type="predicted"/>
<comment type="caution">
    <text evidence="4">The sequence shown here is derived from an EMBL/GenBank/DDBJ whole genome shotgun (WGS) entry which is preliminary data.</text>
</comment>
<dbReference type="PANTHER" id="PTHR33098">
    <property type="entry name" value="COTTON FIBER (DUF761)"/>
    <property type="match status" value="1"/>
</dbReference>
<organism evidence="4 5">
    <name type="scientific">Citrus x changshan-huyou</name>
    <dbReference type="NCBI Taxonomy" id="2935761"/>
    <lineage>
        <taxon>Eukaryota</taxon>
        <taxon>Viridiplantae</taxon>
        <taxon>Streptophyta</taxon>
        <taxon>Embryophyta</taxon>
        <taxon>Tracheophyta</taxon>
        <taxon>Spermatophyta</taxon>
        <taxon>Magnoliopsida</taxon>
        <taxon>eudicotyledons</taxon>
        <taxon>Gunneridae</taxon>
        <taxon>Pentapetalae</taxon>
        <taxon>rosids</taxon>
        <taxon>malvids</taxon>
        <taxon>Sapindales</taxon>
        <taxon>Rutaceae</taxon>
        <taxon>Aurantioideae</taxon>
        <taxon>Citrus</taxon>
    </lineage>
</organism>
<dbReference type="PANTHER" id="PTHR33098:SF57">
    <property type="entry name" value="DUF4408 DOMAIN PROTEIN"/>
    <property type="match status" value="1"/>
</dbReference>
<evidence type="ECO:0000256" key="1">
    <source>
        <dbReference type="SAM" id="MobiDB-lite"/>
    </source>
</evidence>